<dbReference type="SUPFAM" id="SSF52935">
    <property type="entry name" value="PK C-terminal domain-like"/>
    <property type="match status" value="1"/>
</dbReference>
<dbReference type="Gene3D" id="3.40.1380.20">
    <property type="entry name" value="Pyruvate kinase, C-terminal domain"/>
    <property type="match status" value="1"/>
</dbReference>
<evidence type="ECO:0000256" key="3">
    <source>
        <dbReference type="ARBA" id="ARBA00012142"/>
    </source>
</evidence>
<keyword evidence="6" id="KW-0547">Nucleotide-binding</keyword>
<dbReference type="InterPro" id="IPR040442">
    <property type="entry name" value="Pyrv_kinase-like_dom_sf"/>
</dbReference>
<keyword evidence="4" id="KW-0808">Transferase</keyword>
<feature type="non-terminal residue" evidence="14">
    <location>
        <position position="1"/>
    </location>
</feature>
<dbReference type="GO" id="GO:0004743">
    <property type="term" value="F:pyruvate kinase activity"/>
    <property type="evidence" value="ECO:0007669"/>
    <property type="project" value="UniProtKB-EC"/>
</dbReference>
<evidence type="ECO:0000256" key="5">
    <source>
        <dbReference type="ARBA" id="ARBA00022723"/>
    </source>
</evidence>
<evidence type="ECO:0000313" key="14">
    <source>
        <dbReference type="EMBL" id="GAI85422.1"/>
    </source>
</evidence>
<keyword evidence="11" id="KW-0670">Pyruvate</keyword>
<evidence type="ECO:0000256" key="2">
    <source>
        <dbReference type="ARBA" id="ARBA00008663"/>
    </source>
</evidence>
<evidence type="ECO:0000259" key="12">
    <source>
        <dbReference type="Pfam" id="PF00224"/>
    </source>
</evidence>
<dbReference type="InterPro" id="IPR015795">
    <property type="entry name" value="Pyrv_Knase_C"/>
</dbReference>
<feature type="domain" description="Pyruvate kinase C-terminal" evidence="13">
    <location>
        <begin position="117"/>
        <end position="230"/>
    </location>
</feature>
<evidence type="ECO:0000256" key="8">
    <source>
        <dbReference type="ARBA" id="ARBA00022840"/>
    </source>
</evidence>
<evidence type="ECO:0000256" key="10">
    <source>
        <dbReference type="ARBA" id="ARBA00023152"/>
    </source>
</evidence>
<keyword evidence="9" id="KW-0460">Magnesium</keyword>
<dbReference type="PRINTS" id="PR01050">
    <property type="entry name" value="PYRUVTKNASE"/>
</dbReference>
<evidence type="ECO:0000256" key="11">
    <source>
        <dbReference type="ARBA" id="ARBA00023317"/>
    </source>
</evidence>
<organism evidence="14">
    <name type="scientific">marine sediment metagenome</name>
    <dbReference type="NCBI Taxonomy" id="412755"/>
    <lineage>
        <taxon>unclassified sequences</taxon>
        <taxon>metagenomes</taxon>
        <taxon>ecological metagenomes</taxon>
    </lineage>
</organism>
<dbReference type="GO" id="GO:0005524">
    <property type="term" value="F:ATP binding"/>
    <property type="evidence" value="ECO:0007669"/>
    <property type="project" value="UniProtKB-KW"/>
</dbReference>
<sequence>VARGDLALEISFEKVPLASKRLIKEANHQGKPVITATEMLESMVRSATPTRAEAADVANAVLDGTDALMLSEETAVGNYPVEATETMARIALEAEASLPFEQIFHERWQDVLPEVNDATARAACQVAHQVQAKAIVAFTAGGTTALRVSKYRPCQPILAVTPSERIMRRLSLYWGAVPIKKPDPKTLEEAFGMASEVALETTVARRGDLIVITAGLPLTVPGSTNLLKVHNV</sequence>
<evidence type="ECO:0000256" key="4">
    <source>
        <dbReference type="ARBA" id="ARBA00022679"/>
    </source>
</evidence>
<evidence type="ECO:0000256" key="1">
    <source>
        <dbReference type="ARBA" id="ARBA00004997"/>
    </source>
</evidence>
<evidence type="ECO:0000256" key="9">
    <source>
        <dbReference type="ARBA" id="ARBA00022842"/>
    </source>
</evidence>
<dbReference type="GO" id="GO:0000287">
    <property type="term" value="F:magnesium ion binding"/>
    <property type="evidence" value="ECO:0007669"/>
    <property type="project" value="InterPro"/>
</dbReference>
<dbReference type="GO" id="GO:0016301">
    <property type="term" value="F:kinase activity"/>
    <property type="evidence" value="ECO:0007669"/>
    <property type="project" value="UniProtKB-KW"/>
</dbReference>
<dbReference type="InterPro" id="IPR036918">
    <property type="entry name" value="Pyrv_Knase_C_sf"/>
</dbReference>
<proteinExistence type="inferred from homology"/>
<feature type="domain" description="Pyruvate kinase barrel" evidence="12">
    <location>
        <begin position="1"/>
        <end position="83"/>
    </location>
</feature>
<reference evidence="14" key="1">
    <citation type="journal article" date="2014" name="Front. Microbiol.">
        <title>High frequency of phylogenetically diverse reductive dehalogenase-homologous genes in deep subseafloor sedimentary metagenomes.</title>
        <authorList>
            <person name="Kawai M."/>
            <person name="Futagami T."/>
            <person name="Toyoda A."/>
            <person name="Takaki Y."/>
            <person name="Nishi S."/>
            <person name="Hori S."/>
            <person name="Arai W."/>
            <person name="Tsubouchi T."/>
            <person name="Morono Y."/>
            <person name="Uchiyama I."/>
            <person name="Ito T."/>
            <person name="Fujiyama A."/>
            <person name="Inagaki F."/>
            <person name="Takami H."/>
        </authorList>
    </citation>
    <scope>NUCLEOTIDE SEQUENCE</scope>
    <source>
        <strain evidence="14">Expedition CK06-06</strain>
    </source>
</reference>
<dbReference type="UniPathway" id="UPA00109">
    <property type="reaction ID" value="UER00188"/>
</dbReference>
<accession>X1RXB5</accession>
<keyword evidence="7" id="KW-0418">Kinase</keyword>
<evidence type="ECO:0000256" key="7">
    <source>
        <dbReference type="ARBA" id="ARBA00022777"/>
    </source>
</evidence>
<comment type="pathway">
    <text evidence="1">Carbohydrate degradation; glycolysis; pyruvate from D-glyceraldehyde 3-phosphate: step 5/5.</text>
</comment>
<dbReference type="PANTHER" id="PTHR11817">
    <property type="entry name" value="PYRUVATE KINASE"/>
    <property type="match status" value="1"/>
</dbReference>
<dbReference type="InterPro" id="IPR015813">
    <property type="entry name" value="Pyrv/PenolPyrv_kinase-like_dom"/>
</dbReference>
<dbReference type="GO" id="GO:0030955">
    <property type="term" value="F:potassium ion binding"/>
    <property type="evidence" value="ECO:0007669"/>
    <property type="project" value="InterPro"/>
</dbReference>
<dbReference type="AlphaFoldDB" id="X1RXB5"/>
<dbReference type="InterPro" id="IPR001697">
    <property type="entry name" value="Pyr_Knase"/>
</dbReference>
<evidence type="ECO:0000256" key="6">
    <source>
        <dbReference type="ARBA" id="ARBA00022741"/>
    </source>
</evidence>
<comment type="similarity">
    <text evidence="2">Belongs to the pyruvate kinase family.</text>
</comment>
<dbReference type="EC" id="2.7.1.40" evidence="3"/>
<name>X1RXB5_9ZZZZ</name>
<dbReference type="EMBL" id="BARW01008542">
    <property type="protein sequence ID" value="GAI85422.1"/>
    <property type="molecule type" value="Genomic_DNA"/>
</dbReference>
<comment type="caution">
    <text evidence="14">The sequence shown here is derived from an EMBL/GenBank/DDBJ whole genome shotgun (WGS) entry which is preliminary data.</text>
</comment>
<dbReference type="Pfam" id="PF02887">
    <property type="entry name" value="PK_C"/>
    <property type="match status" value="1"/>
</dbReference>
<gene>
    <name evidence="14" type="ORF">S12H4_17473</name>
</gene>
<keyword evidence="10" id="KW-0324">Glycolysis</keyword>
<dbReference type="Gene3D" id="3.20.20.60">
    <property type="entry name" value="Phosphoenolpyruvate-binding domains"/>
    <property type="match status" value="1"/>
</dbReference>
<dbReference type="Pfam" id="PF00224">
    <property type="entry name" value="PK"/>
    <property type="match status" value="1"/>
</dbReference>
<dbReference type="SUPFAM" id="SSF51621">
    <property type="entry name" value="Phosphoenolpyruvate/pyruvate domain"/>
    <property type="match status" value="1"/>
</dbReference>
<protein>
    <recommendedName>
        <fullName evidence="3">pyruvate kinase</fullName>
        <ecNumber evidence="3">2.7.1.40</ecNumber>
    </recommendedName>
</protein>
<keyword evidence="5" id="KW-0479">Metal-binding</keyword>
<evidence type="ECO:0000259" key="13">
    <source>
        <dbReference type="Pfam" id="PF02887"/>
    </source>
</evidence>
<dbReference type="InterPro" id="IPR015793">
    <property type="entry name" value="Pyrv_Knase_brl"/>
</dbReference>
<keyword evidence="8" id="KW-0067">ATP-binding</keyword>